<protein>
    <submittedName>
        <fullName evidence="2">Nucleotide-binding universal stress UspA family protein</fullName>
    </submittedName>
</protein>
<sequence length="163" mass="17471">MTEDGTEKARRDRVFLVVVDDSPERAVALRYACLRAAKGGGRVTLLRVVEPVEQSEWAGIGSMMQEERREEAEALLAGLAAQVKELTGGMPMLVIREGRMADELLALLDEDPRISILVLATSAGGKGPGPLITALTGRLAGKMTVPMTIVPGEMSEAELDRVT</sequence>
<accession>A0A840A9S2</accession>
<dbReference type="Proteomes" id="UP000553193">
    <property type="component" value="Unassembled WGS sequence"/>
</dbReference>
<keyword evidence="3" id="KW-1185">Reference proteome</keyword>
<dbReference type="AlphaFoldDB" id="A0A840A9S2"/>
<comment type="caution">
    <text evidence="2">The sequence shown here is derived from an EMBL/GenBank/DDBJ whole genome shotgun (WGS) entry which is preliminary data.</text>
</comment>
<evidence type="ECO:0000259" key="1">
    <source>
        <dbReference type="Pfam" id="PF00582"/>
    </source>
</evidence>
<reference evidence="2 3" key="1">
    <citation type="submission" date="2020-08" db="EMBL/GenBank/DDBJ databases">
        <title>Genomic Encyclopedia of Type Strains, Phase IV (KMG-IV): sequencing the most valuable type-strain genomes for metagenomic binning, comparative biology and taxonomic classification.</title>
        <authorList>
            <person name="Goeker M."/>
        </authorList>
    </citation>
    <scope>NUCLEOTIDE SEQUENCE [LARGE SCALE GENOMIC DNA]</scope>
    <source>
        <strain evidence="2 3">DSM 19979</strain>
    </source>
</reference>
<dbReference type="InterPro" id="IPR006016">
    <property type="entry name" value="UspA"/>
</dbReference>
<dbReference type="Gene3D" id="3.40.50.12370">
    <property type="match status" value="1"/>
</dbReference>
<gene>
    <name evidence="2" type="ORF">GGQ83_001283</name>
</gene>
<proteinExistence type="predicted"/>
<name>A0A840A9S2_9PROT</name>
<dbReference type="SUPFAM" id="SSF52402">
    <property type="entry name" value="Adenine nucleotide alpha hydrolases-like"/>
    <property type="match status" value="1"/>
</dbReference>
<evidence type="ECO:0000313" key="2">
    <source>
        <dbReference type="EMBL" id="MBB3897857.1"/>
    </source>
</evidence>
<feature type="domain" description="UspA" evidence="1">
    <location>
        <begin position="15"/>
        <end position="151"/>
    </location>
</feature>
<dbReference type="EMBL" id="JACIDJ010000001">
    <property type="protein sequence ID" value="MBB3897857.1"/>
    <property type="molecule type" value="Genomic_DNA"/>
</dbReference>
<evidence type="ECO:0000313" key="3">
    <source>
        <dbReference type="Proteomes" id="UP000553193"/>
    </source>
</evidence>
<dbReference type="Pfam" id="PF00582">
    <property type="entry name" value="Usp"/>
    <property type="match status" value="1"/>
</dbReference>
<dbReference type="RefSeq" id="WP_184382885.1">
    <property type="nucleotide sequence ID" value="NZ_JACIDJ010000001.1"/>
</dbReference>
<organism evidence="2 3">
    <name type="scientific">Roseococcus suduntuyensis</name>
    <dbReference type="NCBI Taxonomy" id="455361"/>
    <lineage>
        <taxon>Bacteria</taxon>
        <taxon>Pseudomonadati</taxon>
        <taxon>Pseudomonadota</taxon>
        <taxon>Alphaproteobacteria</taxon>
        <taxon>Acetobacterales</taxon>
        <taxon>Roseomonadaceae</taxon>
        <taxon>Roseococcus</taxon>
    </lineage>
</organism>